<feature type="domain" description="Cadherin" evidence="12">
    <location>
        <begin position="888"/>
        <end position="983"/>
    </location>
</feature>
<evidence type="ECO:0000259" key="12">
    <source>
        <dbReference type="PROSITE" id="PS50268"/>
    </source>
</evidence>
<feature type="domain" description="Cadherin" evidence="12">
    <location>
        <begin position="224"/>
        <end position="327"/>
    </location>
</feature>
<dbReference type="InterPro" id="IPR050174">
    <property type="entry name" value="Protocadherin/Cadherin-CA"/>
</dbReference>
<feature type="compositionally biased region" description="Basic and acidic residues" evidence="10">
    <location>
        <begin position="1298"/>
        <end position="1307"/>
    </location>
</feature>
<dbReference type="SUPFAM" id="SSF49313">
    <property type="entry name" value="Cadherin-like"/>
    <property type="match status" value="7"/>
</dbReference>
<feature type="region of interest" description="Disordered" evidence="10">
    <location>
        <begin position="833"/>
        <end position="852"/>
    </location>
</feature>
<dbReference type="Pfam" id="PF00028">
    <property type="entry name" value="Cadherin"/>
    <property type="match status" value="4"/>
</dbReference>
<evidence type="ECO:0000313" key="13">
    <source>
        <dbReference type="EMBL" id="CAL5133659.1"/>
    </source>
</evidence>
<evidence type="ECO:0000256" key="5">
    <source>
        <dbReference type="ARBA" id="ARBA00022837"/>
    </source>
</evidence>
<feature type="domain" description="Cadherin" evidence="12">
    <location>
        <begin position="430"/>
        <end position="584"/>
    </location>
</feature>
<keyword evidence="7 11" id="KW-0472">Membrane</keyword>
<reference evidence="13" key="1">
    <citation type="submission" date="2024-06" db="EMBL/GenBank/DDBJ databases">
        <authorList>
            <person name="Liu X."/>
            <person name="Lenzi L."/>
            <person name="Haldenby T S."/>
            <person name="Uol C."/>
        </authorList>
    </citation>
    <scope>NUCLEOTIDE SEQUENCE</scope>
</reference>
<feature type="transmembrane region" description="Helical" evidence="11">
    <location>
        <begin position="1006"/>
        <end position="1031"/>
    </location>
</feature>
<sequence length="1420" mass="157975">MSLEHIPDEEESSCVSVAHDRELPLRSTECRSILSNHDPSMSPKFSGLHTLLRTFVTLWALQRARSDMTNVQYRLRYAITENQPDDLRIGKIDEDLLQTPEIHSSELFGRLQSAKPGLLRYTLREPSNYFQLDEASSVLSTRKSIDLESICPRFCREGSSRAQMNLFVNIWYNNRVITLLHVEITIIDVDDNAPEFPSTVPRPYILRLKEVIYRTGQQVELPKAVDKDIQPDHANIAYRLESHPEDHSDALDVFHLLVRNDSRLMLVLQRDLDYEDVKSYRFYLVAWSPRADERGRKSYVRTKPSNLQDKLEIRVEVLNINDIEPVFSQPSYKIEAEEGTALGTVIHILKATDRDENSTIRYSVEKGTDRSAADSFRVEPDGRVVLVKSLDYEKQRLFSFSVRASDGEFYALTRLEIMVIDENDEPPEYVTDPRNLTVEENLPSQTFVGNLLIIDRDSHEVNGQVSCQEPEQLAGKQPLLFFPETMEMPSRPEITATNLLLTQSGSSEQLVYQRFGLYTRVEFDREVNPTVHKSMLVCYDGLPVSEEFGRVTAAKTHRPGQPRLTSTLTISLTVSDQNDNPPEFEKQYYETELVENCPLGTRVIQVLAKDADSAPQARPRYSLLQNDVFASHFGVDTESGWIVTHADIDREIQETYQLTVLAIDGWDDPSREQQTSTKNSARRFTATTRVHIKILDENDNAPEFRGQRQFAVEENQPPNTWIADLQVVDRDDGPNGDVEFSLGPANKATQKEGKKDHEGTEKAKITTGTPPIRLLSNGSMYTTAILDRESQSHYCFEVTVKDKAPKKPLSSADTICVRLLDLNDNAPRFINIRGSSSDNKMNNTSGAVGQINNGTTVVPKRVAHKLEEPRVPVSVNEVPGYCALIAEAEDADEGRNAALRYAISKEDNKAPKTPAEGSHNIPDAFMMDAQSGRMMLARSLSAEELGVYKIILTVEDGGVPPQQAKQVVYLVIEDSPARGNWLFPDDQSGTISGTGDKGDYSEAHTILIVIILSGVSAFLAAVLISAILCMIKPFRRRHRGGRQAQFTKTSTVHLSASDKFILDQNGTLTGHPGSYDEYGMNVMEDAAYPGTLDDRNQHRGLLLTTAQIPGLDHLYLPPDKLIGVDTGLPVCNAVIDESNWPSGSAASTLMSSPLSSRMSSTFPLCQYNLTRPEDSSWSSTFPQVPVWNPMVSTAPLCDARSDNYVSSSNKSEYANCPSCSSHVPVIFTGGRVDEGRCADHILIDMAPTVGGTAMKFGGCSHSNSSAPSCQNENHIQTKTLKNSDMITAAGVQPSERNTTGEEQRSDSGRGASDEEASNQCPMLSHGNTFMLQTNGKFRSSTMRGYQENTAHVMSGLTFPSLPRIVPGSSITYEKNLTTFEPGRSSGGQISNRLEDTPTKVAMVRIPNTMIFKGSARDKQT</sequence>
<dbReference type="PRINTS" id="PR00205">
    <property type="entry name" value="CADHERIN"/>
</dbReference>
<dbReference type="SMART" id="SM00112">
    <property type="entry name" value="CA"/>
    <property type="match status" value="7"/>
</dbReference>
<feature type="region of interest" description="Disordered" evidence="10">
    <location>
        <begin position="733"/>
        <end position="771"/>
    </location>
</feature>
<dbReference type="PANTHER" id="PTHR24028">
    <property type="entry name" value="CADHERIN-87A"/>
    <property type="match status" value="1"/>
</dbReference>
<dbReference type="Gene3D" id="2.60.40.60">
    <property type="entry name" value="Cadherins"/>
    <property type="match status" value="7"/>
</dbReference>
<evidence type="ECO:0000256" key="4">
    <source>
        <dbReference type="ARBA" id="ARBA00022737"/>
    </source>
</evidence>
<name>A0AAV2T979_CALDB</name>
<feature type="domain" description="Cadherin" evidence="12">
    <location>
        <begin position="704"/>
        <end position="829"/>
    </location>
</feature>
<evidence type="ECO:0000256" key="11">
    <source>
        <dbReference type="SAM" id="Phobius"/>
    </source>
</evidence>
<dbReference type="FunFam" id="2.60.40.60:FF:000033">
    <property type="entry name" value="FAT atypical cadherin 1"/>
    <property type="match status" value="1"/>
</dbReference>
<keyword evidence="4" id="KW-0677">Repeat</keyword>
<dbReference type="InterPro" id="IPR020894">
    <property type="entry name" value="Cadherin_CS"/>
</dbReference>
<keyword evidence="5 9" id="KW-0106">Calcium</keyword>
<feature type="region of interest" description="Disordered" evidence="10">
    <location>
        <begin position="1290"/>
        <end position="1325"/>
    </location>
</feature>
<dbReference type="FunFam" id="2.60.40.60:FF:000092">
    <property type="entry name" value="Protocadherin 8"/>
    <property type="match status" value="1"/>
</dbReference>
<dbReference type="Proteomes" id="UP001497525">
    <property type="component" value="Unassembled WGS sequence"/>
</dbReference>
<keyword evidence="8" id="KW-0325">Glycoprotein</keyword>
<feature type="domain" description="Cadherin" evidence="12">
    <location>
        <begin position="71"/>
        <end position="196"/>
    </location>
</feature>
<protein>
    <recommendedName>
        <fullName evidence="12">Cadherin domain-containing protein</fullName>
    </recommendedName>
</protein>
<comment type="subcellular location">
    <subcellularLocation>
        <location evidence="1">Membrane</location>
        <topology evidence="1">Single-pass membrane protein</topology>
    </subcellularLocation>
</comment>
<feature type="domain" description="Cadherin" evidence="12">
    <location>
        <begin position="328"/>
        <end position="429"/>
    </location>
</feature>
<keyword evidence="3" id="KW-0732">Signal</keyword>
<evidence type="ECO:0000256" key="8">
    <source>
        <dbReference type="ARBA" id="ARBA00023180"/>
    </source>
</evidence>
<feature type="compositionally biased region" description="Basic and acidic residues" evidence="10">
    <location>
        <begin position="749"/>
        <end position="764"/>
    </location>
</feature>
<keyword evidence="6 11" id="KW-1133">Transmembrane helix</keyword>
<dbReference type="PROSITE" id="PS50268">
    <property type="entry name" value="CADHERIN_2"/>
    <property type="match status" value="7"/>
</dbReference>
<evidence type="ECO:0000256" key="10">
    <source>
        <dbReference type="SAM" id="MobiDB-lite"/>
    </source>
</evidence>
<evidence type="ECO:0000313" key="14">
    <source>
        <dbReference type="Proteomes" id="UP001497525"/>
    </source>
</evidence>
<evidence type="ECO:0000256" key="7">
    <source>
        <dbReference type="ARBA" id="ARBA00023136"/>
    </source>
</evidence>
<proteinExistence type="predicted"/>
<organism evidence="13 14">
    <name type="scientific">Calicophoron daubneyi</name>
    <name type="common">Rumen fluke</name>
    <name type="synonym">Paramphistomum daubneyi</name>
    <dbReference type="NCBI Taxonomy" id="300641"/>
    <lineage>
        <taxon>Eukaryota</taxon>
        <taxon>Metazoa</taxon>
        <taxon>Spiralia</taxon>
        <taxon>Lophotrochozoa</taxon>
        <taxon>Platyhelminthes</taxon>
        <taxon>Trematoda</taxon>
        <taxon>Digenea</taxon>
        <taxon>Plagiorchiida</taxon>
        <taxon>Pronocephalata</taxon>
        <taxon>Paramphistomoidea</taxon>
        <taxon>Paramphistomidae</taxon>
        <taxon>Calicophoron</taxon>
    </lineage>
</organism>
<gene>
    <name evidence="13" type="ORF">CDAUBV1_LOCUS6919</name>
</gene>
<comment type="caution">
    <text evidence="13">The sequence shown here is derived from an EMBL/GenBank/DDBJ whole genome shotgun (WGS) entry which is preliminary data.</text>
</comment>
<feature type="domain" description="Cadherin" evidence="12">
    <location>
        <begin position="585"/>
        <end position="704"/>
    </location>
</feature>
<dbReference type="GO" id="GO:0007156">
    <property type="term" value="P:homophilic cell adhesion via plasma membrane adhesion molecules"/>
    <property type="evidence" value="ECO:0007669"/>
    <property type="project" value="InterPro"/>
</dbReference>
<evidence type="ECO:0000256" key="6">
    <source>
        <dbReference type="ARBA" id="ARBA00022989"/>
    </source>
</evidence>
<accession>A0AAV2T979</accession>
<dbReference type="InterPro" id="IPR015919">
    <property type="entry name" value="Cadherin-like_sf"/>
</dbReference>
<dbReference type="PROSITE" id="PS00232">
    <property type="entry name" value="CADHERIN_1"/>
    <property type="match status" value="3"/>
</dbReference>
<dbReference type="EMBL" id="CAXLJL010000157">
    <property type="protein sequence ID" value="CAL5133659.1"/>
    <property type="molecule type" value="Genomic_DNA"/>
</dbReference>
<dbReference type="GO" id="GO:0005509">
    <property type="term" value="F:calcium ion binding"/>
    <property type="evidence" value="ECO:0007669"/>
    <property type="project" value="UniProtKB-UniRule"/>
</dbReference>
<keyword evidence="2 11" id="KW-0812">Transmembrane</keyword>
<evidence type="ECO:0000256" key="1">
    <source>
        <dbReference type="ARBA" id="ARBA00004167"/>
    </source>
</evidence>
<dbReference type="GO" id="GO:0005886">
    <property type="term" value="C:plasma membrane"/>
    <property type="evidence" value="ECO:0007669"/>
    <property type="project" value="InterPro"/>
</dbReference>
<evidence type="ECO:0000256" key="2">
    <source>
        <dbReference type="ARBA" id="ARBA00022692"/>
    </source>
</evidence>
<dbReference type="InterPro" id="IPR002126">
    <property type="entry name" value="Cadherin-like_dom"/>
</dbReference>
<evidence type="ECO:0000256" key="9">
    <source>
        <dbReference type="PROSITE-ProRule" id="PRU00043"/>
    </source>
</evidence>
<dbReference type="PANTHER" id="PTHR24028:SF146">
    <property type="entry name" value="CADHERIN 96CB, ISOFORM D-RELATED"/>
    <property type="match status" value="1"/>
</dbReference>
<evidence type="ECO:0000256" key="3">
    <source>
        <dbReference type="ARBA" id="ARBA00022729"/>
    </source>
</evidence>
<dbReference type="CDD" id="cd11304">
    <property type="entry name" value="Cadherin_repeat"/>
    <property type="match status" value="6"/>
</dbReference>